<evidence type="ECO:0000313" key="13">
    <source>
        <dbReference type="EMBL" id="AYD48834.1"/>
    </source>
</evidence>
<dbReference type="InterPro" id="IPR039426">
    <property type="entry name" value="TonB-dep_rcpt-like"/>
</dbReference>
<evidence type="ECO:0000256" key="8">
    <source>
        <dbReference type="PROSITE-ProRule" id="PRU01360"/>
    </source>
</evidence>
<dbReference type="InterPro" id="IPR008969">
    <property type="entry name" value="CarboxyPept-like_regulatory"/>
</dbReference>
<evidence type="ECO:0000256" key="7">
    <source>
        <dbReference type="ARBA" id="ARBA00023237"/>
    </source>
</evidence>
<dbReference type="Pfam" id="PF13715">
    <property type="entry name" value="CarbopepD_reg_2"/>
    <property type="match status" value="1"/>
</dbReference>
<comment type="subcellular location">
    <subcellularLocation>
        <location evidence="1 8">Cell outer membrane</location>
        <topology evidence="1 8">Multi-pass membrane protein</topology>
    </subcellularLocation>
</comment>
<keyword evidence="14" id="KW-1185">Reference proteome</keyword>
<dbReference type="NCBIfam" id="TIGR04056">
    <property type="entry name" value="OMP_RagA_SusC"/>
    <property type="match status" value="1"/>
</dbReference>
<dbReference type="Gene3D" id="2.40.170.20">
    <property type="entry name" value="TonB-dependent receptor, beta-barrel domain"/>
    <property type="match status" value="1"/>
</dbReference>
<dbReference type="KEGG" id="ark:D6B99_15175"/>
<dbReference type="AlphaFoldDB" id="A0A386HU46"/>
<evidence type="ECO:0000256" key="9">
    <source>
        <dbReference type="RuleBase" id="RU003357"/>
    </source>
</evidence>
<feature type="signal peptide" evidence="10">
    <location>
        <begin position="1"/>
        <end position="24"/>
    </location>
</feature>
<comment type="similarity">
    <text evidence="8 9">Belongs to the TonB-dependent receptor family.</text>
</comment>
<dbReference type="Pfam" id="PF00593">
    <property type="entry name" value="TonB_dep_Rec_b-barrel"/>
    <property type="match status" value="1"/>
</dbReference>
<dbReference type="Pfam" id="PF07715">
    <property type="entry name" value="Plug"/>
    <property type="match status" value="1"/>
</dbReference>
<evidence type="ECO:0000256" key="6">
    <source>
        <dbReference type="ARBA" id="ARBA00023136"/>
    </source>
</evidence>
<dbReference type="Gene3D" id="2.170.130.10">
    <property type="entry name" value="TonB-dependent receptor, plug domain"/>
    <property type="match status" value="1"/>
</dbReference>
<dbReference type="InterPro" id="IPR000531">
    <property type="entry name" value="Beta-barrel_TonB"/>
</dbReference>
<feature type="domain" description="TonB-dependent receptor-like beta-barrel" evidence="11">
    <location>
        <begin position="393"/>
        <end position="951"/>
    </location>
</feature>
<evidence type="ECO:0000259" key="11">
    <source>
        <dbReference type="Pfam" id="PF00593"/>
    </source>
</evidence>
<dbReference type="SUPFAM" id="SSF56935">
    <property type="entry name" value="Porins"/>
    <property type="match status" value="1"/>
</dbReference>
<keyword evidence="10" id="KW-0732">Signal</keyword>
<evidence type="ECO:0000259" key="12">
    <source>
        <dbReference type="Pfam" id="PF07715"/>
    </source>
</evidence>
<dbReference type="Gene3D" id="2.60.40.1120">
    <property type="entry name" value="Carboxypeptidase-like, regulatory domain"/>
    <property type="match status" value="1"/>
</dbReference>
<dbReference type="SUPFAM" id="SSF49464">
    <property type="entry name" value="Carboxypeptidase regulatory domain-like"/>
    <property type="match status" value="1"/>
</dbReference>
<dbReference type="OrthoDB" id="9768177at2"/>
<protein>
    <submittedName>
        <fullName evidence="13">SusC/RagA family TonB-linked outer membrane protein</fullName>
    </submittedName>
</protein>
<dbReference type="EMBL" id="CP032489">
    <property type="protein sequence ID" value="AYD48834.1"/>
    <property type="molecule type" value="Genomic_DNA"/>
</dbReference>
<keyword evidence="2 8" id="KW-0813">Transport</keyword>
<sequence>MKCKQLLQFLSFAFLLLLGGSATAQQTHTISGVVTGQGNVPMAGVSVLIKETGKGTFTDPSGVYKILADANAKTLVFSYVGYRKQELPITSDHINAALYLDSSSHLTDVVVIGYGAVRKQDVSGAVTTLTTKDFQKGTITSFDQMIAGKAAGISVTSNGGHPGSGGTIRVRGISTINGSSDPLVVVDGLPFSGYVNPNDIATITILKDAASAAIYGSQASGGVILITTKKGTPGQVKLNFNTQFSVAKIKKYVDVLSANQFRNYINTNPYFDSTERSLEGTANTDWQKEIYQTALTTNNSLSISGGVGKLPYRLSVGYLNQDGILKTDKMKRTTGSLSLTPSFLQNHLKVELNLNGSLTKNYNANQGAIGAAVVYDPTQPVYDPSNIFFGGYHQWMNGGVLNPNAALNPVALLMQRDDESKYNRGFGNLKLDYSFQFLPELHFIANFGYDVATTNGFTREDSTSANAWKANNDAARGTNNIYNNKNQNVLAEYTLNYDKTFSSIKSHINAMATYAYQDTKYTNNNYRNYDFAGDTIPGSTPVLYPTGLQQNSLVSYLGRLIYTYDEKYVLTASIRRDGSSKLAPGYRWVTFPSVSLAWNIAKENFLKNSKTISTLKLRVSDGKTANQGGIGNYQFYPGYYLSDNVSKYQFGDNYYNMYTPSPYNEALTWETTTSANAGIDFGFLKDRISGSIDVYHKHTKNLLINALLPVGTNFTNQLIGNVGEMVSKGVELNLSLIPIQTTDAQWTINFNAAYNNSKITKLTQNPDSSFKGIPVGGISGATGQTIQEEYVGQEPNSFLVYKQVYNSQGKPIEGAYADLNGDGAINPIDDQYFYHSPYPKWTLGFSTNFTYKKWSFSTVLRANIGNYVYNNVASNMGVARNMAINNYLANASTDILNTNFIGSNSYDMQSDYYVQNASFLKMDNIGISYNLGKIFHSDRTNLTISGNVQNVFIVTKYTGLDPEIYSGIDNQLYPNPRVYTLGLNLNF</sequence>
<keyword evidence="7 8" id="KW-0998">Cell outer membrane</keyword>
<dbReference type="InterPro" id="IPR023996">
    <property type="entry name" value="TonB-dep_OMP_SusC/RagA"/>
</dbReference>
<evidence type="ECO:0000256" key="3">
    <source>
        <dbReference type="ARBA" id="ARBA00022452"/>
    </source>
</evidence>
<feature type="chain" id="PRO_5017402106" evidence="10">
    <location>
        <begin position="25"/>
        <end position="987"/>
    </location>
</feature>
<feature type="domain" description="TonB-dependent receptor plug" evidence="12">
    <location>
        <begin position="119"/>
        <end position="223"/>
    </location>
</feature>
<evidence type="ECO:0000256" key="1">
    <source>
        <dbReference type="ARBA" id="ARBA00004571"/>
    </source>
</evidence>
<dbReference type="InterPro" id="IPR012910">
    <property type="entry name" value="Plug_dom"/>
</dbReference>
<name>A0A386HU46_9BACT</name>
<evidence type="ECO:0000256" key="5">
    <source>
        <dbReference type="ARBA" id="ARBA00023077"/>
    </source>
</evidence>
<dbReference type="RefSeq" id="WP_119989960.1">
    <property type="nucleotide sequence ID" value="NZ_CP032489.1"/>
</dbReference>
<keyword evidence="3 8" id="KW-1134">Transmembrane beta strand</keyword>
<dbReference type="PROSITE" id="PS52016">
    <property type="entry name" value="TONB_DEPENDENT_REC_3"/>
    <property type="match status" value="1"/>
</dbReference>
<keyword evidence="5 9" id="KW-0798">TonB box</keyword>
<keyword evidence="4 8" id="KW-0812">Transmembrane</keyword>
<dbReference type="InterPro" id="IPR023997">
    <property type="entry name" value="TonB-dep_OMP_SusC/RagA_CS"/>
</dbReference>
<dbReference type="GO" id="GO:0009279">
    <property type="term" value="C:cell outer membrane"/>
    <property type="evidence" value="ECO:0007669"/>
    <property type="project" value="UniProtKB-SubCell"/>
</dbReference>
<dbReference type="InterPro" id="IPR036942">
    <property type="entry name" value="Beta-barrel_TonB_sf"/>
</dbReference>
<evidence type="ECO:0000256" key="2">
    <source>
        <dbReference type="ARBA" id="ARBA00022448"/>
    </source>
</evidence>
<dbReference type="InterPro" id="IPR037066">
    <property type="entry name" value="Plug_dom_sf"/>
</dbReference>
<evidence type="ECO:0000313" key="14">
    <source>
        <dbReference type="Proteomes" id="UP000266118"/>
    </source>
</evidence>
<proteinExistence type="inferred from homology"/>
<evidence type="ECO:0000256" key="10">
    <source>
        <dbReference type="SAM" id="SignalP"/>
    </source>
</evidence>
<evidence type="ECO:0000256" key="4">
    <source>
        <dbReference type="ARBA" id="ARBA00022692"/>
    </source>
</evidence>
<dbReference type="NCBIfam" id="TIGR04057">
    <property type="entry name" value="SusC_RagA_signa"/>
    <property type="match status" value="1"/>
</dbReference>
<keyword evidence="6 8" id="KW-0472">Membrane</keyword>
<organism evidence="13 14">
    <name type="scientific">Arachidicoccus soli</name>
    <dbReference type="NCBI Taxonomy" id="2341117"/>
    <lineage>
        <taxon>Bacteria</taxon>
        <taxon>Pseudomonadati</taxon>
        <taxon>Bacteroidota</taxon>
        <taxon>Chitinophagia</taxon>
        <taxon>Chitinophagales</taxon>
        <taxon>Chitinophagaceae</taxon>
        <taxon>Arachidicoccus</taxon>
    </lineage>
</organism>
<dbReference type="Proteomes" id="UP000266118">
    <property type="component" value="Chromosome"/>
</dbReference>
<reference evidence="13 14" key="1">
    <citation type="submission" date="2018-09" db="EMBL/GenBank/DDBJ databases">
        <title>Arachidicoccus sp. nov., a bacterium isolated from soil.</title>
        <authorList>
            <person name="Weon H.-Y."/>
            <person name="Kwon S.-W."/>
            <person name="Lee S.A."/>
        </authorList>
    </citation>
    <scope>NUCLEOTIDE SEQUENCE [LARGE SCALE GENOMIC DNA]</scope>
    <source>
        <strain evidence="13 14">KIS59-12</strain>
    </source>
</reference>
<gene>
    <name evidence="13" type="ORF">D6B99_15175</name>
</gene>
<accession>A0A386HU46</accession>